<gene>
    <name evidence="2" type="ORF">SAMN04488121_102277</name>
</gene>
<proteinExistence type="predicted"/>
<sequence>MLPSKGKMKGGLGYLKGISNEYQANLVLIRIWMEPWETPISDSQPENVMGFQPRVTKYAATPGKRNSPGNPQTIPNPLNKQRVVTVITTIYDMETFNYSRTASDRQSSLNENTS</sequence>
<evidence type="ECO:0000313" key="2">
    <source>
        <dbReference type="EMBL" id="SDF56228.1"/>
    </source>
</evidence>
<reference evidence="2 3" key="1">
    <citation type="submission" date="2016-10" db="EMBL/GenBank/DDBJ databases">
        <authorList>
            <person name="de Groot N.N."/>
        </authorList>
    </citation>
    <scope>NUCLEOTIDE SEQUENCE [LARGE SCALE GENOMIC DNA]</scope>
    <source>
        <strain evidence="2 3">DSM 527</strain>
    </source>
</reference>
<evidence type="ECO:0000313" key="3">
    <source>
        <dbReference type="Proteomes" id="UP000199045"/>
    </source>
</evidence>
<accession>A0A1G7M325</accession>
<feature type="compositionally biased region" description="Polar residues" evidence="1">
    <location>
        <begin position="67"/>
        <end position="79"/>
    </location>
</feature>
<name>A0A1G7M325_CHIFI</name>
<evidence type="ECO:0000256" key="1">
    <source>
        <dbReference type="SAM" id="MobiDB-lite"/>
    </source>
</evidence>
<feature type="region of interest" description="Disordered" evidence="1">
    <location>
        <begin position="60"/>
        <end position="79"/>
    </location>
</feature>
<organism evidence="2 3">
    <name type="scientific">Chitinophaga filiformis</name>
    <name type="common">Myxococcus filiformis</name>
    <name type="synonym">Flexibacter filiformis</name>
    <dbReference type="NCBI Taxonomy" id="104663"/>
    <lineage>
        <taxon>Bacteria</taxon>
        <taxon>Pseudomonadati</taxon>
        <taxon>Bacteroidota</taxon>
        <taxon>Chitinophagia</taxon>
        <taxon>Chitinophagales</taxon>
        <taxon>Chitinophagaceae</taxon>
        <taxon>Chitinophaga</taxon>
    </lineage>
</organism>
<protein>
    <submittedName>
        <fullName evidence="2">Uncharacterized protein</fullName>
    </submittedName>
</protein>
<dbReference type="EMBL" id="FNBN01000002">
    <property type="protein sequence ID" value="SDF56228.1"/>
    <property type="molecule type" value="Genomic_DNA"/>
</dbReference>
<dbReference type="Proteomes" id="UP000199045">
    <property type="component" value="Unassembled WGS sequence"/>
</dbReference>
<dbReference type="AlphaFoldDB" id="A0A1G7M325"/>